<evidence type="ECO:0000313" key="3">
    <source>
        <dbReference type="Proteomes" id="UP000494117"/>
    </source>
</evidence>
<sequence length="679" mass="74625">MAARKQAGRAAPKPSTAAARKPAARRQAATAEPSATAKPAPTPARRARKLPPALPFRRTAKPDAFDSRDILFHPNISVTPKTEMIPAMGLTVKHQEDTSACTGFALSTVVEYLLRKSEREPRPAISPFMLYSMARRYDEFPGSVDDNGSSLRGALKGWFKHGACAQDLFPGLDMPAAVNDTADDWWLDAVKRPLGAYYRIDTRSIVEMHAALNEVGILYASAGCHAGWDLGHGKTPLKAPSTPAAQPFWIIPPDDQESATDGHAFAIVGYTQDGFLIQNSWGEEWGTHGMAVLTYDDWMRNAMDCWVVQLGVVTHEHTRISNSITLRTEGKKVTLAAGTVLRNREISPFIVNVGNNGKLSNSGAFRTTPDDLRAIVDVHMNAAREKWNLKDKPMDVCVYAHGGLVGEEDAAEAAAEWIPLLYEKQIFPVFLMWETDFITTVKNIIQDAANGVPRTTGGLGERLERWWNQRLERWLARPGTVIWGEMKQNAEAMSAPVPKGLAQEEAAMIMLYQHFKTHVRQGRVRLHIVGHSAGAIVASHFVHRLAADGGELESLSLMAPAVTLDTFRKLVVPNLKTRVKRYQQFHLSDRAEEDDPTCGPYRRSLLYLVSESFEGGTTTPLLGMERYFRVAGIPCDAVHVSPAGSPTPGSSNPPVAASTHGGFDNDKGTQQQIIAFIKR</sequence>
<dbReference type="Gene3D" id="3.40.50.1820">
    <property type="entry name" value="alpha/beta hydrolase"/>
    <property type="match status" value="1"/>
</dbReference>
<name>A0A6S7D3F5_9BURK</name>
<protein>
    <recommendedName>
        <fullName evidence="4">Peptidase C1A papain C-terminal domain-containing protein</fullName>
    </recommendedName>
</protein>
<dbReference type="AlphaFoldDB" id="A0A6S7D3F5"/>
<feature type="compositionally biased region" description="Low complexity" evidence="1">
    <location>
        <begin position="8"/>
        <end position="39"/>
    </location>
</feature>
<dbReference type="RefSeq" id="WP_175207848.1">
    <property type="nucleotide sequence ID" value="NZ_CADILG010000021.1"/>
</dbReference>
<evidence type="ECO:0000313" key="2">
    <source>
        <dbReference type="EMBL" id="CAB3876810.1"/>
    </source>
</evidence>
<feature type="region of interest" description="Disordered" evidence="1">
    <location>
        <begin position="1"/>
        <end position="59"/>
    </location>
</feature>
<dbReference type="Gene3D" id="3.90.70.10">
    <property type="entry name" value="Cysteine proteinases"/>
    <property type="match status" value="1"/>
</dbReference>
<proteinExistence type="predicted"/>
<feature type="region of interest" description="Disordered" evidence="1">
    <location>
        <begin position="641"/>
        <end position="667"/>
    </location>
</feature>
<gene>
    <name evidence="2" type="ORF">LMG26858_03018</name>
</gene>
<dbReference type="SUPFAM" id="SSF53474">
    <property type="entry name" value="alpha/beta-Hydrolases"/>
    <property type="match status" value="1"/>
</dbReference>
<keyword evidence="3" id="KW-1185">Reference proteome</keyword>
<dbReference type="InterPro" id="IPR038765">
    <property type="entry name" value="Papain-like_cys_pep_sf"/>
</dbReference>
<evidence type="ECO:0008006" key="4">
    <source>
        <dbReference type="Google" id="ProtNLM"/>
    </source>
</evidence>
<dbReference type="Proteomes" id="UP000494117">
    <property type="component" value="Unassembled WGS sequence"/>
</dbReference>
<dbReference type="CDD" id="cd02619">
    <property type="entry name" value="Peptidase_C1"/>
    <property type="match status" value="1"/>
</dbReference>
<reference evidence="2 3" key="1">
    <citation type="submission" date="2020-04" db="EMBL/GenBank/DDBJ databases">
        <authorList>
            <person name="De Canck E."/>
        </authorList>
    </citation>
    <scope>NUCLEOTIDE SEQUENCE [LARGE SCALE GENOMIC DNA]</scope>
    <source>
        <strain evidence="2 3">LMG 26858</strain>
    </source>
</reference>
<dbReference type="EMBL" id="CADILG010000021">
    <property type="protein sequence ID" value="CAB3876810.1"/>
    <property type="molecule type" value="Genomic_DNA"/>
</dbReference>
<dbReference type="InterPro" id="IPR029058">
    <property type="entry name" value="AB_hydrolase_fold"/>
</dbReference>
<organism evidence="2 3">
    <name type="scientific">Achromobacter anxifer</name>
    <dbReference type="NCBI Taxonomy" id="1287737"/>
    <lineage>
        <taxon>Bacteria</taxon>
        <taxon>Pseudomonadati</taxon>
        <taxon>Pseudomonadota</taxon>
        <taxon>Betaproteobacteria</taxon>
        <taxon>Burkholderiales</taxon>
        <taxon>Alcaligenaceae</taxon>
        <taxon>Achromobacter</taxon>
    </lineage>
</organism>
<dbReference type="SUPFAM" id="SSF54001">
    <property type="entry name" value="Cysteine proteinases"/>
    <property type="match status" value="1"/>
</dbReference>
<evidence type="ECO:0000256" key="1">
    <source>
        <dbReference type="SAM" id="MobiDB-lite"/>
    </source>
</evidence>
<accession>A0A6S7D3F5</accession>